<evidence type="ECO:0008006" key="5">
    <source>
        <dbReference type="Google" id="ProtNLM"/>
    </source>
</evidence>
<evidence type="ECO:0000313" key="4">
    <source>
        <dbReference type="Proteomes" id="UP000664480"/>
    </source>
</evidence>
<dbReference type="EMBL" id="JAFKCU010000007">
    <property type="protein sequence ID" value="MBN7817778.1"/>
    <property type="molecule type" value="Genomic_DNA"/>
</dbReference>
<organism evidence="3 4">
    <name type="scientific">Algoriphagus pacificus</name>
    <dbReference type="NCBI Taxonomy" id="2811234"/>
    <lineage>
        <taxon>Bacteria</taxon>
        <taxon>Pseudomonadati</taxon>
        <taxon>Bacteroidota</taxon>
        <taxon>Cytophagia</taxon>
        <taxon>Cytophagales</taxon>
        <taxon>Cyclobacteriaceae</taxon>
        <taxon>Algoriphagus</taxon>
    </lineage>
</organism>
<keyword evidence="4" id="KW-1185">Reference proteome</keyword>
<evidence type="ECO:0000256" key="1">
    <source>
        <dbReference type="ARBA" id="ARBA00022741"/>
    </source>
</evidence>
<protein>
    <recommendedName>
        <fullName evidence="5">AAA domain-containing protein</fullName>
    </recommendedName>
</protein>
<dbReference type="PROSITE" id="PS00211">
    <property type="entry name" value="ABC_TRANSPORTER_1"/>
    <property type="match status" value="1"/>
</dbReference>
<dbReference type="Gene3D" id="3.40.50.300">
    <property type="entry name" value="P-loop containing nucleotide triphosphate hydrolases"/>
    <property type="match status" value="1"/>
</dbReference>
<keyword evidence="1" id="KW-0547">Nucleotide-binding</keyword>
<sequence length="700" mass="80499">MEISLVNCNNIDEGSMIITPNKLNIRYGINGTGKSTITKAIELKINDPHKLIELKPFKLIDSNSELEPQVSIPDSINSVLVFNEEYLNKFLYKEDELIANSYEIFIKTQEFTASMEEIERLLSEVKKVFDENQDLEQIIIDFESLSKSFSTTQSGLSKSSALYKGLKEGNKQEHIPAHLIGYSKLIKDRSCTSWLDWQIKGEQFLEIAEDDCPYCTSSTVEKKEMIKAVTKVYDKNVIKNFGIIIHALENLGDYFSSSAKETLKSITEKKSGLEKGEEDFIVEIKKQIDNLLSKLKSLKSISPSSFAEDENVIDKLKSLVINIALFDRLKSSKTTLIVDSLNSSLNIILEKVGLLQGGINRQKILVQKLIERHKTRINSFLENAGYKYQVELINQVDDYKLLLKHVDSNKMLKGGRQHLSFGEKNAFALVLFMYEALSRKPDLIILDDPISSFDKNKKYAIMHMLFRNDSNACLKCKTVLMLTHDLDPVIDTVKILKEFSGISESKFIYSKDGKLLEKSITKNDLLTFSQICKKVIFSDADEIIKLIYLRRHHEVIDDLGNEYQVLSNLFHKRSFSDLRDTRKEIGNDMMNAEDFESGVESIKKDIPDFLYDHSLSKILDESFLKDLFESAPNYYSKLNVFRLIYDDNLHELSSVLRKFINESYHIENELICQLDPNDYEVVPQFIIEECEKYIDEKFPN</sequence>
<dbReference type="SUPFAM" id="SSF52540">
    <property type="entry name" value="P-loop containing nucleoside triphosphate hydrolases"/>
    <property type="match status" value="1"/>
</dbReference>
<proteinExistence type="predicted"/>
<comment type="caution">
    <text evidence="3">The sequence shown here is derived from an EMBL/GenBank/DDBJ whole genome shotgun (WGS) entry which is preliminary data.</text>
</comment>
<accession>A0ABS3CKY9</accession>
<dbReference type="InterPro" id="IPR027417">
    <property type="entry name" value="P-loop_NTPase"/>
</dbReference>
<evidence type="ECO:0000313" key="3">
    <source>
        <dbReference type="EMBL" id="MBN7817778.1"/>
    </source>
</evidence>
<name>A0ABS3CKY9_9BACT</name>
<evidence type="ECO:0000256" key="2">
    <source>
        <dbReference type="ARBA" id="ARBA00022840"/>
    </source>
</evidence>
<dbReference type="InterPro" id="IPR017871">
    <property type="entry name" value="ABC_transporter-like_CS"/>
</dbReference>
<reference evidence="3 4" key="1">
    <citation type="submission" date="2021-03" db="EMBL/GenBank/DDBJ databases">
        <title>novel species isolated from a fishpond in China.</title>
        <authorList>
            <person name="Lu H."/>
            <person name="Cai Z."/>
        </authorList>
    </citation>
    <scope>NUCLEOTIDE SEQUENCE [LARGE SCALE GENOMIC DNA]</scope>
    <source>
        <strain evidence="3 4">YJ13C</strain>
    </source>
</reference>
<dbReference type="RefSeq" id="WP_206588445.1">
    <property type="nucleotide sequence ID" value="NZ_JAFKCU010000007.1"/>
</dbReference>
<dbReference type="Proteomes" id="UP000664480">
    <property type="component" value="Unassembled WGS sequence"/>
</dbReference>
<keyword evidence="2" id="KW-0067">ATP-binding</keyword>
<gene>
    <name evidence="3" type="ORF">J0A69_20210</name>
</gene>